<accession>A0A317FEP5</accession>
<evidence type="ECO:0000313" key="2">
    <source>
        <dbReference type="EMBL" id="PWS36068.1"/>
    </source>
</evidence>
<proteinExistence type="predicted"/>
<keyword evidence="3" id="KW-1185">Reference proteome</keyword>
<dbReference type="InterPro" id="IPR011726">
    <property type="entry name" value="KdpF"/>
</dbReference>
<gene>
    <name evidence="2" type="primary">kdpF</name>
    <name evidence="2" type="ORF">DFH01_12725</name>
</gene>
<dbReference type="GO" id="GO:0005886">
    <property type="term" value="C:plasma membrane"/>
    <property type="evidence" value="ECO:0007669"/>
    <property type="project" value="InterPro"/>
</dbReference>
<evidence type="ECO:0000256" key="1">
    <source>
        <dbReference type="SAM" id="Phobius"/>
    </source>
</evidence>
<dbReference type="Pfam" id="PF09604">
    <property type="entry name" value="Potass_KdpF"/>
    <property type="match status" value="1"/>
</dbReference>
<protein>
    <submittedName>
        <fullName evidence="2">K(+)-transporting ATPase subunit F</fullName>
    </submittedName>
</protein>
<feature type="transmembrane region" description="Helical" evidence="1">
    <location>
        <begin position="12"/>
        <end position="30"/>
    </location>
</feature>
<dbReference type="EMBL" id="QGNA01000003">
    <property type="protein sequence ID" value="PWS36068.1"/>
    <property type="molecule type" value="Genomic_DNA"/>
</dbReference>
<sequence length="35" mass="3680">MRAGVTAVTELILGGAVAAGLLLYLLWALLRPEDL</sequence>
<dbReference type="Proteomes" id="UP000245765">
    <property type="component" value="Unassembled WGS sequence"/>
</dbReference>
<organism evidence="2 3">
    <name type="scientific">Falsiroseomonas bella</name>
    <dbReference type="NCBI Taxonomy" id="2184016"/>
    <lineage>
        <taxon>Bacteria</taxon>
        <taxon>Pseudomonadati</taxon>
        <taxon>Pseudomonadota</taxon>
        <taxon>Alphaproteobacteria</taxon>
        <taxon>Acetobacterales</taxon>
        <taxon>Roseomonadaceae</taxon>
        <taxon>Falsiroseomonas</taxon>
    </lineage>
</organism>
<dbReference type="AlphaFoldDB" id="A0A317FEP5"/>
<reference evidence="3" key="1">
    <citation type="submission" date="2018-05" db="EMBL/GenBank/DDBJ databases">
        <authorList>
            <person name="Du Z."/>
            <person name="Wang X."/>
        </authorList>
    </citation>
    <scope>NUCLEOTIDE SEQUENCE [LARGE SCALE GENOMIC DNA]</scope>
    <source>
        <strain evidence="3">CQN31</strain>
    </source>
</reference>
<comment type="caution">
    <text evidence="2">The sequence shown here is derived from an EMBL/GenBank/DDBJ whole genome shotgun (WGS) entry which is preliminary data.</text>
</comment>
<keyword evidence="1" id="KW-0812">Transmembrane</keyword>
<dbReference type="GO" id="GO:0008556">
    <property type="term" value="F:P-type potassium transmembrane transporter activity"/>
    <property type="evidence" value="ECO:0007669"/>
    <property type="project" value="InterPro"/>
</dbReference>
<dbReference type="NCBIfam" id="TIGR02115">
    <property type="entry name" value="potass_kdpF"/>
    <property type="match status" value="1"/>
</dbReference>
<keyword evidence="1" id="KW-1133">Transmembrane helix</keyword>
<evidence type="ECO:0000313" key="3">
    <source>
        <dbReference type="Proteomes" id="UP000245765"/>
    </source>
</evidence>
<name>A0A317FEP5_9PROT</name>
<keyword evidence="1" id="KW-0472">Membrane</keyword>